<evidence type="ECO:0000256" key="8">
    <source>
        <dbReference type="ARBA" id="ARBA00022490"/>
    </source>
</evidence>
<dbReference type="PROSITE" id="PS00444">
    <property type="entry name" value="POLYPRENYL_SYNTHASE_2"/>
    <property type="match status" value="1"/>
</dbReference>
<dbReference type="Gene3D" id="3.40.50.920">
    <property type="match status" value="1"/>
</dbReference>
<dbReference type="NCBIfam" id="TIGR01280">
    <property type="entry name" value="xseB"/>
    <property type="match status" value="1"/>
</dbReference>
<dbReference type="NCBIfam" id="NF045485">
    <property type="entry name" value="FPPsyn"/>
    <property type="match status" value="1"/>
</dbReference>
<dbReference type="EC" id="2.2.1.7" evidence="7"/>
<keyword evidence="14" id="KW-0784">Thiamine biosynthesis</keyword>
<dbReference type="Pfam" id="PF02609">
    <property type="entry name" value="Exonuc_VII_S"/>
    <property type="match status" value="1"/>
</dbReference>
<dbReference type="GO" id="GO:0046872">
    <property type="term" value="F:metal ion binding"/>
    <property type="evidence" value="ECO:0007669"/>
    <property type="project" value="UniProtKB-KW"/>
</dbReference>
<keyword evidence="15" id="KW-0786">Thiamine pyrophosphate</keyword>
<keyword evidence="16" id="KW-0414">Isoprene biosynthesis</keyword>
<dbReference type="FunFam" id="3.40.50.970:FF:000005">
    <property type="entry name" value="1-deoxy-D-xylulose-5-phosphate synthase"/>
    <property type="match status" value="1"/>
</dbReference>
<dbReference type="SUPFAM" id="SSF116842">
    <property type="entry name" value="XseB-like"/>
    <property type="match status" value="1"/>
</dbReference>
<dbReference type="InterPro" id="IPR005477">
    <property type="entry name" value="Dxylulose-5-P_synthase"/>
</dbReference>
<dbReference type="GO" id="GO:0009318">
    <property type="term" value="C:exodeoxyribonuclease VII complex"/>
    <property type="evidence" value="ECO:0007669"/>
    <property type="project" value="InterPro"/>
</dbReference>
<dbReference type="InterPro" id="IPR033749">
    <property type="entry name" value="Polyprenyl_synt_CS"/>
</dbReference>
<dbReference type="FunFam" id="3.40.50.920:FF:000002">
    <property type="entry name" value="1-deoxy-D-xylulose-5-phosphate synthase"/>
    <property type="match status" value="1"/>
</dbReference>
<dbReference type="GO" id="GO:0008661">
    <property type="term" value="F:1-deoxy-D-xylulose-5-phosphate synthase activity"/>
    <property type="evidence" value="ECO:0007669"/>
    <property type="project" value="UniProtKB-EC"/>
</dbReference>
<evidence type="ECO:0000256" key="16">
    <source>
        <dbReference type="ARBA" id="ARBA00023229"/>
    </source>
</evidence>
<dbReference type="GO" id="GO:0009228">
    <property type="term" value="P:thiamine biosynthetic process"/>
    <property type="evidence" value="ECO:0007669"/>
    <property type="project" value="UniProtKB-KW"/>
</dbReference>
<comment type="pathway">
    <text evidence="3">Metabolic intermediate biosynthesis; 1-deoxy-D-xylulose 5-phosphate biosynthesis; 1-deoxy-D-xylulose 5-phosphate from D-glyceraldehyde 3-phosphate and pyruvate: step 1/1.</text>
</comment>
<dbReference type="HAMAP" id="MF_00315">
    <property type="entry name" value="DXP_synth"/>
    <property type="match status" value="1"/>
</dbReference>
<keyword evidence="9" id="KW-0808">Transferase</keyword>
<dbReference type="GO" id="GO:0006308">
    <property type="term" value="P:DNA catabolic process"/>
    <property type="evidence" value="ECO:0007669"/>
    <property type="project" value="InterPro"/>
</dbReference>
<comment type="similarity">
    <text evidence="5">Belongs to the transketolase family. DXPS subfamily.</text>
</comment>
<evidence type="ECO:0000256" key="3">
    <source>
        <dbReference type="ARBA" id="ARBA00004980"/>
    </source>
</evidence>
<dbReference type="SUPFAM" id="SSF52518">
    <property type="entry name" value="Thiamin diphosphate-binding fold (THDP-binding)"/>
    <property type="match status" value="2"/>
</dbReference>
<evidence type="ECO:0000256" key="1">
    <source>
        <dbReference type="ARBA" id="ARBA00001946"/>
    </source>
</evidence>
<dbReference type="Pfam" id="PF02779">
    <property type="entry name" value="Transket_pyr"/>
    <property type="match status" value="1"/>
</dbReference>
<evidence type="ECO:0000259" key="17">
    <source>
        <dbReference type="SMART" id="SM00861"/>
    </source>
</evidence>
<keyword evidence="19" id="KW-1185">Reference proteome</keyword>
<dbReference type="InterPro" id="IPR029061">
    <property type="entry name" value="THDP-binding"/>
</dbReference>
<dbReference type="InterPro" id="IPR009014">
    <property type="entry name" value="Transketo_C/PFOR_II"/>
</dbReference>
<accession>A0A9P6UWZ4</accession>
<dbReference type="PANTHER" id="PTHR43322">
    <property type="entry name" value="1-D-DEOXYXYLULOSE 5-PHOSPHATE SYNTHASE-RELATED"/>
    <property type="match status" value="1"/>
</dbReference>
<dbReference type="Pfam" id="PF13292">
    <property type="entry name" value="DXP_synthase_N"/>
    <property type="match status" value="1"/>
</dbReference>
<dbReference type="InterPro" id="IPR049557">
    <property type="entry name" value="Transketolase_CS"/>
</dbReference>
<evidence type="ECO:0000256" key="9">
    <source>
        <dbReference type="ARBA" id="ARBA00022679"/>
    </source>
</evidence>
<dbReference type="GO" id="GO:0016114">
    <property type="term" value="P:terpenoid biosynthetic process"/>
    <property type="evidence" value="ECO:0007669"/>
    <property type="project" value="InterPro"/>
</dbReference>
<comment type="cofactor">
    <cofactor evidence="1">
        <name>Mg(2+)</name>
        <dbReference type="ChEBI" id="CHEBI:18420"/>
    </cofactor>
</comment>
<comment type="caution">
    <text evidence="18">The sequence shown here is derived from an EMBL/GenBank/DDBJ whole genome shotgun (WGS) entry which is preliminary data.</text>
</comment>
<keyword evidence="13" id="KW-0460">Magnesium</keyword>
<dbReference type="Proteomes" id="UP000823405">
    <property type="component" value="Unassembled WGS sequence"/>
</dbReference>
<evidence type="ECO:0000313" key="19">
    <source>
        <dbReference type="Proteomes" id="UP000823405"/>
    </source>
</evidence>
<comment type="cofactor">
    <cofactor evidence="2">
        <name>thiamine diphosphate</name>
        <dbReference type="ChEBI" id="CHEBI:58937"/>
    </cofactor>
</comment>
<dbReference type="CDD" id="cd02007">
    <property type="entry name" value="TPP_DXS"/>
    <property type="match status" value="1"/>
</dbReference>
<comment type="subunit">
    <text evidence="6">Homodimer.</text>
</comment>
<dbReference type="PROSITE" id="PS00801">
    <property type="entry name" value="TRANSKETOLASE_1"/>
    <property type="match status" value="1"/>
</dbReference>
<dbReference type="InterPro" id="IPR005475">
    <property type="entry name" value="Transketolase-like_Pyr-bd"/>
</dbReference>
<dbReference type="EMBL" id="JAAAIN010000013">
    <property type="protein sequence ID" value="KAG0323018.1"/>
    <property type="molecule type" value="Genomic_DNA"/>
</dbReference>
<keyword evidence="10" id="KW-0540">Nuclease</keyword>
<gene>
    <name evidence="18" type="ORF">BGZ97_001455</name>
</gene>
<evidence type="ECO:0000256" key="2">
    <source>
        <dbReference type="ARBA" id="ARBA00001964"/>
    </source>
</evidence>
<dbReference type="GO" id="GO:0006091">
    <property type="term" value="P:generation of precursor metabolites and energy"/>
    <property type="evidence" value="ECO:0007669"/>
    <property type="project" value="UniProtKB-ARBA"/>
</dbReference>
<dbReference type="InterPro" id="IPR000092">
    <property type="entry name" value="Polyprenyl_synt"/>
</dbReference>
<keyword evidence="12" id="KW-0378">Hydrolase</keyword>
<name>A0A9P6UWZ4_9FUNG</name>
<dbReference type="SMART" id="SM00861">
    <property type="entry name" value="Transket_pyr"/>
    <property type="match status" value="1"/>
</dbReference>
<dbReference type="Pfam" id="PF02780">
    <property type="entry name" value="Transketolase_C"/>
    <property type="match status" value="1"/>
</dbReference>
<evidence type="ECO:0000256" key="11">
    <source>
        <dbReference type="ARBA" id="ARBA00022723"/>
    </source>
</evidence>
<dbReference type="AlphaFoldDB" id="A0A9P6UWZ4"/>
<dbReference type="SFLD" id="SFLDS00005">
    <property type="entry name" value="Isoprenoid_Synthase_Type_I"/>
    <property type="match status" value="1"/>
</dbReference>
<dbReference type="OrthoDB" id="10266385at2759"/>
<dbReference type="NCBIfam" id="NF002141">
    <property type="entry name" value="PRK00977.1-5"/>
    <property type="match status" value="1"/>
</dbReference>
<evidence type="ECO:0000256" key="10">
    <source>
        <dbReference type="ARBA" id="ARBA00022722"/>
    </source>
</evidence>
<dbReference type="HAMAP" id="MF_00337">
    <property type="entry name" value="Exonuc_7_S"/>
    <property type="match status" value="1"/>
</dbReference>
<protein>
    <recommendedName>
        <fullName evidence="7">1-deoxy-D-xylulose-5-phosphate synthase</fullName>
        <ecNumber evidence="7">2.2.1.7</ecNumber>
    </recommendedName>
</protein>
<evidence type="ECO:0000256" key="14">
    <source>
        <dbReference type="ARBA" id="ARBA00022977"/>
    </source>
</evidence>
<dbReference type="CDD" id="cd00685">
    <property type="entry name" value="Trans_IPPS_HT"/>
    <property type="match status" value="1"/>
</dbReference>
<dbReference type="NCBIfam" id="NF003933">
    <property type="entry name" value="PRK05444.2-2"/>
    <property type="match status" value="1"/>
</dbReference>
<dbReference type="CDD" id="cd07033">
    <property type="entry name" value="TPP_PYR_DXS_TK_like"/>
    <property type="match status" value="1"/>
</dbReference>
<evidence type="ECO:0000256" key="7">
    <source>
        <dbReference type="ARBA" id="ARBA00013150"/>
    </source>
</evidence>
<dbReference type="InterPro" id="IPR033248">
    <property type="entry name" value="Transketolase_C"/>
</dbReference>
<dbReference type="InterPro" id="IPR053378">
    <property type="entry name" value="Prenyl_diphosphate_synthase"/>
</dbReference>
<dbReference type="PANTHER" id="PTHR43322:SF5">
    <property type="entry name" value="1-DEOXY-D-XYLULOSE-5-PHOSPHATE SYNTHASE, CHLOROPLASTIC"/>
    <property type="match status" value="1"/>
</dbReference>
<dbReference type="GO" id="GO:0008855">
    <property type="term" value="F:exodeoxyribonuclease VII activity"/>
    <property type="evidence" value="ECO:0007669"/>
    <property type="project" value="InterPro"/>
</dbReference>
<evidence type="ECO:0000256" key="5">
    <source>
        <dbReference type="ARBA" id="ARBA00011081"/>
    </source>
</evidence>
<dbReference type="SFLD" id="SFLDG01017">
    <property type="entry name" value="Polyprenyl_Transferase_Like"/>
    <property type="match status" value="1"/>
</dbReference>
<keyword evidence="8" id="KW-0963">Cytoplasm</keyword>
<keyword evidence="11" id="KW-0479">Metal-binding</keyword>
<dbReference type="GO" id="GO:0005829">
    <property type="term" value="C:cytosol"/>
    <property type="evidence" value="ECO:0007669"/>
    <property type="project" value="TreeGrafter"/>
</dbReference>
<evidence type="ECO:0000256" key="12">
    <source>
        <dbReference type="ARBA" id="ARBA00022801"/>
    </source>
</evidence>
<dbReference type="InterPro" id="IPR037004">
    <property type="entry name" value="Exonuc_VII_ssu_sf"/>
</dbReference>
<sequence length="1004" mass="107259">MVKAQSAQLELKDGVGERTADSLPSSYEAALVELEALIKQMEEGDLSLETSLNAYRRGVSLMIYCRRQLEKVEQQVRVLDGEILKPLETGNSPLALDTYLPTITQQPSRLHQAMRYALLGHGKRIRPLLCHAAGSVTGAPSATLDVAATALEMMHAYSLVHDDLPAMDNDDLRHGKPAVHIAYGEATALLVGDALQAQAFITLTQNSLAGSLPAVLVCELATASGSLGMVGGQMIDLQSVGGSLSLTALETMHRMKTGALLVAAVRMGAACGQQTGAVKQALDHYAAAVGLAFQVVDDILDVSANSATLGKTAGKDSQNGKPTYVSVLGLDASQRLVSQLHQQAQVALAPLGEQAGWLARLADLMPILMLERLLNTINEPSELRRLKPSQLERLADELRAFILDSVSRTGGHLSSNLGTVELTIALHYVFNTPDDRIVWDVGHQAYPHKILTGRREAMSTLRQLGGLSGFPCRRESAYDTFGTAHSSTSISAALGMARASQLKGEERFAIAVIGDGAMTAGMAFEAMNNAGIYDDVPLIVILNDNEMSISPPVGALNRYLARLISGRFYATAKKGIEQLLSGAPPVLEFLRRMEGHAKGMVAPATLFEEFGFNYIGPIDGHDLDSLIPTLLNLKELKGPQFLHVITKKGQGYSLAEADPVLYHGPGKFNPTEGIKSAAAARKTYTQVFGEWLCDIAEQDQRVVGITPAMREGSGLIEFEQRFPKRYYDVGIAEQHAVTFAGGLAVEGLKPVVAIYSTFLQRAYDQLIHDIALQNLPVLFAIDRAGLVGADGATHAGTYDIAFLRCLPNMTVMAASDENECRQMLYTALQQPGPSAVRYPRGVGPGVTVEKQMSALPLGKGEMRRTSSQPAGQRIAILAFGAMVAPSLAAANILDASVANMRFIKPLDDALVQQLAQSHDALVTVEEGCVMGGAGSACIESLLAAGIQRPILQLGLPDDFIAQGDPARLLANCGLDSAGIVQAIRQRFSTHTTQNLGASTPELVI</sequence>
<dbReference type="Gene3D" id="3.40.50.970">
    <property type="match status" value="2"/>
</dbReference>
<dbReference type="SUPFAM" id="SSF52922">
    <property type="entry name" value="TK C-terminal domain-like"/>
    <property type="match status" value="1"/>
</dbReference>
<proteinExistence type="inferred from homology"/>
<dbReference type="Pfam" id="PF00348">
    <property type="entry name" value="polyprenyl_synt"/>
    <property type="match status" value="1"/>
</dbReference>
<dbReference type="FunFam" id="1.10.600.10:FF:000001">
    <property type="entry name" value="Geranylgeranyl diphosphate synthase"/>
    <property type="match status" value="1"/>
</dbReference>
<dbReference type="Gene3D" id="1.10.600.10">
    <property type="entry name" value="Farnesyl Diphosphate Synthase"/>
    <property type="match status" value="1"/>
</dbReference>
<dbReference type="InterPro" id="IPR003761">
    <property type="entry name" value="Exonuc_VII_S"/>
</dbReference>
<comment type="similarity">
    <text evidence="4">Belongs to the FPP/GGPP synthase family.</text>
</comment>
<evidence type="ECO:0000256" key="6">
    <source>
        <dbReference type="ARBA" id="ARBA00011738"/>
    </source>
</evidence>
<organism evidence="18 19">
    <name type="scientific">Linnemannia gamsii</name>
    <dbReference type="NCBI Taxonomy" id="64522"/>
    <lineage>
        <taxon>Eukaryota</taxon>
        <taxon>Fungi</taxon>
        <taxon>Fungi incertae sedis</taxon>
        <taxon>Mucoromycota</taxon>
        <taxon>Mortierellomycotina</taxon>
        <taxon>Mortierellomycetes</taxon>
        <taxon>Mortierellales</taxon>
        <taxon>Mortierellaceae</taxon>
        <taxon>Linnemannia</taxon>
    </lineage>
</organism>
<dbReference type="NCBIfam" id="TIGR00204">
    <property type="entry name" value="dxs"/>
    <property type="match status" value="1"/>
</dbReference>
<evidence type="ECO:0000256" key="4">
    <source>
        <dbReference type="ARBA" id="ARBA00006706"/>
    </source>
</evidence>
<reference evidence="18" key="1">
    <citation type="journal article" date="2020" name="Fungal Divers.">
        <title>Resolving the Mortierellaceae phylogeny through synthesis of multi-gene phylogenetics and phylogenomics.</title>
        <authorList>
            <person name="Vandepol N."/>
            <person name="Liber J."/>
            <person name="Desiro A."/>
            <person name="Na H."/>
            <person name="Kennedy M."/>
            <person name="Barry K."/>
            <person name="Grigoriev I.V."/>
            <person name="Miller A.N."/>
            <person name="O'Donnell K."/>
            <person name="Stajich J.E."/>
            <person name="Bonito G."/>
        </authorList>
    </citation>
    <scope>NUCLEOTIDE SEQUENCE</scope>
    <source>
        <strain evidence="18">NVP60</strain>
    </source>
</reference>
<evidence type="ECO:0000256" key="13">
    <source>
        <dbReference type="ARBA" id="ARBA00022842"/>
    </source>
</evidence>
<dbReference type="Gene3D" id="1.10.287.1040">
    <property type="entry name" value="Exonuclease VII, small subunit"/>
    <property type="match status" value="1"/>
</dbReference>
<feature type="domain" description="Transketolase-like pyrimidine-binding" evidence="17">
    <location>
        <begin position="682"/>
        <end position="846"/>
    </location>
</feature>
<dbReference type="GO" id="GO:0004659">
    <property type="term" value="F:prenyltransferase activity"/>
    <property type="evidence" value="ECO:0007669"/>
    <property type="project" value="InterPro"/>
</dbReference>
<dbReference type="InterPro" id="IPR008949">
    <property type="entry name" value="Isoprenoid_synthase_dom_sf"/>
</dbReference>
<dbReference type="SUPFAM" id="SSF48576">
    <property type="entry name" value="Terpenoid synthases"/>
    <property type="match status" value="1"/>
</dbReference>
<evidence type="ECO:0000256" key="15">
    <source>
        <dbReference type="ARBA" id="ARBA00023052"/>
    </source>
</evidence>
<evidence type="ECO:0000313" key="18">
    <source>
        <dbReference type="EMBL" id="KAG0323018.1"/>
    </source>
</evidence>